<keyword evidence="1" id="KW-0472">Membrane</keyword>
<dbReference type="Pfam" id="PF07811">
    <property type="entry name" value="TadE"/>
    <property type="match status" value="1"/>
</dbReference>
<dbReference type="Proteomes" id="UP000515861">
    <property type="component" value="Chromosome"/>
</dbReference>
<proteinExistence type="predicted"/>
<accession>A0A7G9L4T0</accession>
<sequence>MIRLAILKRDERGAAAVEFALAIPVLISFIWGIFQTGMLLQANAAMQHALGEGARYATLYVASTTDHRPSDTEIVAKINSSMISPPAGSFDVDDPITGAGFKTLSVTYTMPMDFLFFEGPTVTMTRSKKVYVVV</sequence>
<feature type="domain" description="TadE-like" evidence="2">
    <location>
        <begin position="13"/>
        <end position="55"/>
    </location>
</feature>
<name>A0A7G9L4T0_9SPHN</name>
<evidence type="ECO:0000259" key="2">
    <source>
        <dbReference type="Pfam" id="PF07811"/>
    </source>
</evidence>
<keyword evidence="1" id="KW-1133">Transmembrane helix</keyword>
<gene>
    <name evidence="3" type="ORF">H8M03_04705</name>
</gene>
<evidence type="ECO:0000313" key="3">
    <source>
        <dbReference type="EMBL" id="QNM83629.1"/>
    </source>
</evidence>
<feature type="transmembrane region" description="Helical" evidence="1">
    <location>
        <begin position="12"/>
        <end position="34"/>
    </location>
</feature>
<dbReference type="EMBL" id="CP060697">
    <property type="protein sequence ID" value="QNM83629.1"/>
    <property type="molecule type" value="Genomic_DNA"/>
</dbReference>
<dbReference type="AlphaFoldDB" id="A0A7G9L4T0"/>
<organism evidence="3 4">
    <name type="scientific">Sphingomonas sabuli</name>
    <dbReference type="NCBI Taxonomy" id="2764186"/>
    <lineage>
        <taxon>Bacteria</taxon>
        <taxon>Pseudomonadati</taxon>
        <taxon>Pseudomonadota</taxon>
        <taxon>Alphaproteobacteria</taxon>
        <taxon>Sphingomonadales</taxon>
        <taxon>Sphingomonadaceae</taxon>
        <taxon>Sphingomonas</taxon>
    </lineage>
</organism>
<dbReference type="RefSeq" id="WP_187480584.1">
    <property type="nucleotide sequence ID" value="NZ_CP060697.1"/>
</dbReference>
<dbReference type="KEGG" id="ssau:H8M03_04705"/>
<keyword evidence="4" id="KW-1185">Reference proteome</keyword>
<reference evidence="3 4" key="1">
    <citation type="submission" date="2020-08" db="EMBL/GenBank/DDBJ databases">
        <title>Sphingomonas sp. sand1-3 16S ribosomal RNA gene Genome sequencing and assembly.</title>
        <authorList>
            <person name="Kang M."/>
        </authorList>
    </citation>
    <scope>NUCLEOTIDE SEQUENCE [LARGE SCALE GENOMIC DNA]</scope>
    <source>
        <strain evidence="4">sand1-3</strain>
    </source>
</reference>
<dbReference type="InterPro" id="IPR012495">
    <property type="entry name" value="TadE-like_dom"/>
</dbReference>
<evidence type="ECO:0000313" key="4">
    <source>
        <dbReference type="Proteomes" id="UP000515861"/>
    </source>
</evidence>
<evidence type="ECO:0000256" key="1">
    <source>
        <dbReference type="SAM" id="Phobius"/>
    </source>
</evidence>
<protein>
    <submittedName>
        <fullName evidence="3">Pilus assembly protein</fullName>
    </submittedName>
</protein>
<keyword evidence="1" id="KW-0812">Transmembrane</keyword>